<evidence type="ECO:0000313" key="3">
    <source>
        <dbReference type="RefSeq" id="XP_018460851.1"/>
    </source>
</evidence>
<dbReference type="Gene3D" id="3.30.420.10">
    <property type="entry name" value="Ribonuclease H-like superfamily/Ribonuclease H"/>
    <property type="match status" value="1"/>
</dbReference>
<dbReference type="PANTHER" id="PTHR33116:SF86">
    <property type="entry name" value="REVERSE TRANSCRIPTASE DOMAIN-CONTAINING PROTEIN"/>
    <property type="match status" value="1"/>
</dbReference>
<dbReference type="InterPro" id="IPR002156">
    <property type="entry name" value="RNaseH_domain"/>
</dbReference>
<evidence type="ECO:0000256" key="1">
    <source>
        <dbReference type="SAM" id="MobiDB-lite"/>
    </source>
</evidence>
<dbReference type="RefSeq" id="XP_018460851.1">
    <property type="nucleotide sequence ID" value="XM_018605349.1"/>
</dbReference>
<dbReference type="OrthoDB" id="1426902at2759"/>
<feature type="compositionally biased region" description="Basic and acidic residues" evidence="1">
    <location>
        <begin position="517"/>
        <end position="528"/>
    </location>
</feature>
<reference evidence="2" key="1">
    <citation type="journal article" date="2019" name="Database">
        <title>The radish genome database (RadishGD): an integrated information resource for radish genomics.</title>
        <authorList>
            <person name="Yu H.J."/>
            <person name="Baek S."/>
            <person name="Lee Y.J."/>
            <person name="Cho A."/>
            <person name="Mun J.H."/>
        </authorList>
    </citation>
    <scope>NUCLEOTIDE SEQUENCE [LARGE SCALE GENOMIC DNA]</scope>
    <source>
        <strain evidence="2">cv. WK10039</strain>
    </source>
</reference>
<dbReference type="KEGG" id="rsz:108831839"/>
<dbReference type="Pfam" id="PF00078">
    <property type="entry name" value="RVT_1"/>
    <property type="match status" value="1"/>
</dbReference>
<protein>
    <submittedName>
        <fullName evidence="3">Uncharacterized protein LOC108831839</fullName>
    </submittedName>
</protein>
<dbReference type="GO" id="GO:0003676">
    <property type="term" value="F:nucleic acid binding"/>
    <property type="evidence" value="ECO:0007669"/>
    <property type="project" value="InterPro"/>
</dbReference>
<dbReference type="GO" id="GO:0004523">
    <property type="term" value="F:RNA-DNA hybrid ribonuclease activity"/>
    <property type="evidence" value="ECO:0007669"/>
    <property type="project" value="InterPro"/>
</dbReference>
<proteinExistence type="predicted"/>
<dbReference type="AlphaFoldDB" id="A0A6J0LNC4"/>
<organism evidence="2 3">
    <name type="scientific">Raphanus sativus</name>
    <name type="common">Radish</name>
    <name type="synonym">Raphanus raphanistrum var. sativus</name>
    <dbReference type="NCBI Taxonomy" id="3726"/>
    <lineage>
        <taxon>Eukaryota</taxon>
        <taxon>Viridiplantae</taxon>
        <taxon>Streptophyta</taxon>
        <taxon>Embryophyta</taxon>
        <taxon>Tracheophyta</taxon>
        <taxon>Spermatophyta</taxon>
        <taxon>Magnoliopsida</taxon>
        <taxon>eudicotyledons</taxon>
        <taxon>Gunneridae</taxon>
        <taxon>Pentapetalae</taxon>
        <taxon>rosids</taxon>
        <taxon>malvids</taxon>
        <taxon>Brassicales</taxon>
        <taxon>Brassicaceae</taxon>
        <taxon>Brassiceae</taxon>
        <taxon>Raphanus</taxon>
    </lineage>
</organism>
<evidence type="ECO:0000313" key="2">
    <source>
        <dbReference type="Proteomes" id="UP000504610"/>
    </source>
</evidence>
<feature type="region of interest" description="Disordered" evidence="1">
    <location>
        <begin position="509"/>
        <end position="530"/>
    </location>
</feature>
<reference evidence="3" key="2">
    <citation type="submission" date="2025-08" db="UniProtKB">
        <authorList>
            <consortium name="RefSeq"/>
        </authorList>
    </citation>
    <scope>IDENTIFICATION</scope>
    <source>
        <tissue evidence="3">Leaf</tissue>
    </source>
</reference>
<dbReference type="InterPro" id="IPR012337">
    <property type="entry name" value="RNaseH-like_sf"/>
</dbReference>
<accession>A0A6J0LNC4</accession>
<dbReference type="InterPro" id="IPR036397">
    <property type="entry name" value="RNaseH_sf"/>
</dbReference>
<dbReference type="SUPFAM" id="SSF53098">
    <property type="entry name" value="Ribonuclease H-like"/>
    <property type="match status" value="1"/>
</dbReference>
<dbReference type="PROSITE" id="PS50878">
    <property type="entry name" value="RT_POL"/>
    <property type="match status" value="1"/>
</dbReference>
<dbReference type="InterPro" id="IPR044730">
    <property type="entry name" value="RNase_H-like_dom_plant"/>
</dbReference>
<dbReference type="InterPro" id="IPR000477">
    <property type="entry name" value="RT_dom"/>
</dbReference>
<dbReference type="CDD" id="cd06222">
    <property type="entry name" value="RNase_H_like"/>
    <property type="match status" value="1"/>
</dbReference>
<name>A0A6J0LNC4_RAPSA</name>
<gene>
    <name evidence="3" type="primary">LOC108831839</name>
</gene>
<dbReference type="Pfam" id="PF13456">
    <property type="entry name" value="RVT_3"/>
    <property type="match status" value="1"/>
</dbReference>
<dbReference type="InterPro" id="IPR026960">
    <property type="entry name" value="RVT-Znf"/>
</dbReference>
<dbReference type="Pfam" id="PF13966">
    <property type="entry name" value="zf-RVT"/>
    <property type="match status" value="1"/>
</dbReference>
<keyword evidence="2" id="KW-1185">Reference proteome</keyword>
<dbReference type="GeneID" id="108831839"/>
<dbReference type="Proteomes" id="UP000504610">
    <property type="component" value="Chromosome 1"/>
</dbReference>
<sequence>MAVKTDMSKAYDRIEWKFISDVLQQLGFHAVWINWVMQCVTTVSYSYLINDAAYGNVLPLRGIRQGDPLSPYVFILCSEVLSGMCREAARKGTLQGIRVARRCPRINHLLFADDTMFFCLASQTSCEALLTILADYGKASGQMINKSKSSITFSNKTPPAVKENVKLMLGITKEGGLGKIRQRAVSWSTKRLSKAGKLTMLKSILSAIPTYAMSCFQLPVNLCKRIQSVLTRFWWDDAEGNKKMCWVAWDQLTKPKDLGGLGLRDIQRFNQALLAKLAWRILTVPESLFARILTGNGQTTRIWRDSWISSNEVLKPRGPIKESDLELTVADLLTSELKWNKKRIYELLPDLAMQIQCIKPSTTGAEDSYIWHQTTTGSYSTKSGSNLQKRGMVAVVNCIRCQATQATETEVHCFFTCPFAKEVWDLIPLTTAVLLAAEPNFKDIVVSFRKASCLPPSGITLNILPWILWAIWTSRNTLIFEGRYLSPKETALKGIRLAKEWSASQSIVNDKNNLPRKPTERSRERPRTITDSNRVSCMTDAAWNKDRLTSGLGWLFSGPGFEPPLKGSVVESSIGSPLVAEASAIRSALCMAITLEISSLEVFSDNQTLVRAISGITQAKEIIGIVKDIRLISTEFASISFSHISRSLNAVADAIAKETLRLSISL</sequence>
<dbReference type="PANTHER" id="PTHR33116">
    <property type="entry name" value="REVERSE TRANSCRIPTASE ZINC-BINDING DOMAIN-CONTAINING PROTEIN-RELATED-RELATED"/>
    <property type="match status" value="1"/>
</dbReference>